<sequence>MSNSAAVNDPKPTESADGPAAEPSPEPADNPRLRPRGSNQVGMRQFNDRVVLQALRVHGSCPKAELARLTGLTAQTIGLITARLDEDQLLTREAPVRGRVGQPSVPIGLNPDGAFAVGIKIGRRSADWLLVDFTGHVRERLVLDYPFPDSETLLPAIGENLNRLLDGLGALRSRVVGVGVAAPFQLGGWHRMLGLTEAQSQAWNQIDLAAEVQRLTELPVSYAKDTAAACVAELLQGRGRDLHSYLYLFMDTFVGGGLVINSHLHRGTHGNAAAVASLPLQVAVPHMKELPAQLISQASLWDLEQRFREHALDPMAAYDARAMQAPWLPYTREWIARAALALAHCIVSGTAFLDLDAVVVDGSTAAPLLQGLLLQTTEALKAYNWEGLQQMPRLELGSIGSDARALGGALLPLHACFAPDRDVFLKV</sequence>
<name>A0A9X4NSG7_9BURK</name>
<dbReference type="PANTHER" id="PTHR18964">
    <property type="entry name" value="ROK (REPRESSOR, ORF, KINASE) FAMILY"/>
    <property type="match status" value="1"/>
</dbReference>
<dbReference type="PANTHER" id="PTHR18964:SF169">
    <property type="entry name" value="N-ACETYLMANNOSAMINE KINASE"/>
    <property type="match status" value="1"/>
</dbReference>
<comment type="caution">
    <text evidence="2">The sequence shown here is derived from an EMBL/GenBank/DDBJ whole genome shotgun (WGS) entry which is preliminary data.</text>
</comment>
<protein>
    <submittedName>
        <fullName evidence="2">ROK family protein</fullName>
    </submittedName>
</protein>
<proteinExistence type="predicted"/>
<dbReference type="Gene3D" id="3.30.420.40">
    <property type="match status" value="2"/>
</dbReference>
<reference evidence="2" key="1">
    <citation type="submission" date="2013-01" db="EMBL/GenBank/DDBJ databases">
        <title>Genome draft of Hydrogenophaga taeniospiralis 2K1.</title>
        <authorList>
            <person name="Gomila M."/>
            <person name="Lalucat J."/>
        </authorList>
    </citation>
    <scope>NUCLEOTIDE SEQUENCE</scope>
    <source>
        <strain evidence="2">CCUG 15921</strain>
    </source>
</reference>
<dbReference type="InterPro" id="IPR000600">
    <property type="entry name" value="ROK"/>
</dbReference>
<dbReference type="InterPro" id="IPR043129">
    <property type="entry name" value="ATPase_NBD"/>
</dbReference>
<dbReference type="GO" id="GO:0009384">
    <property type="term" value="F:N-acylmannosamine kinase activity"/>
    <property type="evidence" value="ECO:0007669"/>
    <property type="project" value="TreeGrafter"/>
</dbReference>
<accession>A0A9X4NSG7</accession>
<dbReference type="Proteomes" id="UP001152876">
    <property type="component" value="Unassembled WGS sequence"/>
</dbReference>
<dbReference type="SUPFAM" id="SSF53067">
    <property type="entry name" value="Actin-like ATPase domain"/>
    <property type="match status" value="1"/>
</dbReference>
<dbReference type="InterPro" id="IPR036390">
    <property type="entry name" value="WH_DNA-bd_sf"/>
</dbReference>
<organism evidence="2 3">
    <name type="scientific">Hydrogenophaga taeniospiralis CCUG 15921</name>
    <dbReference type="NCBI Taxonomy" id="1281780"/>
    <lineage>
        <taxon>Bacteria</taxon>
        <taxon>Pseudomonadati</taxon>
        <taxon>Pseudomonadota</taxon>
        <taxon>Betaproteobacteria</taxon>
        <taxon>Burkholderiales</taxon>
        <taxon>Comamonadaceae</taxon>
        <taxon>Hydrogenophaga</taxon>
    </lineage>
</organism>
<dbReference type="Pfam" id="PF00480">
    <property type="entry name" value="ROK"/>
    <property type="match status" value="1"/>
</dbReference>
<keyword evidence="3" id="KW-1185">Reference proteome</keyword>
<dbReference type="OrthoDB" id="8595273at2"/>
<evidence type="ECO:0000313" key="3">
    <source>
        <dbReference type="Proteomes" id="UP001152876"/>
    </source>
</evidence>
<dbReference type="Gene3D" id="1.10.10.10">
    <property type="entry name" value="Winged helix-like DNA-binding domain superfamily/Winged helix DNA-binding domain"/>
    <property type="match status" value="1"/>
</dbReference>
<dbReference type="EMBL" id="AOGK01000008">
    <property type="protein sequence ID" value="MDG5975791.1"/>
    <property type="molecule type" value="Genomic_DNA"/>
</dbReference>
<dbReference type="SUPFAM" id="SSF46785">
    <property type="entry name" value="Winged helix' DNA-binding domain"/>
    <property type="match status" value="1"/>
</dbReference>
<feature type="region of interest" description="Disordered" evidence="1">
    <location>
        <begin position="1"/>
        <end position="42"/>
    </location>
</feature>
<evidence type="ECO:0000313" key="2">
    <source>
        <dbReference type="EMBL" id="MDG5975791.1"/>
    </source>
</evidence>
<dbReference type="CDD" id="cd23763">
    <property type="entry name" value="ASKHA_ATPase_ROK"/>
    <property type="match status" value="1"/>
</dbReference>
<dbReference type="GO" id="GO:0019262">
    <property type="term" value="P:N-acetylneuraminate catabolic process"/>
    <property type="evidence" value="ECO:0007669"/>
    <property type="project" value="TreeGrafter"/>
</dbReference>
<dbReference type="RefSeq" id="WP_084235764.1">
    <property type="nucleotide sequence ID" value="NZ_AOGK01000008.1"/>
</dbReference>
<dbReference type="InterPro" id="IPR036388">
    <property type="entry name" value="WH-like_DNA-bd_sf"/>
</dbReference>
<evidence type="ECO:0000256" key="1">
    <source>
        <dbReference type="SAM" id="MobiDB-lite"/>
    </source>
</evidence>
<gene>
    <name evidence="2" type="ORF">H010_11036</name>
</gene>
<dbReference type="AlphaFoldDB" id="A0A9X4NSG7"/>